<comment type="caution">
    <text evidence="2">The sequence shown here is derived from an EMBL/GenBank/DDBJ whole genome shotgun (WGS) entry which is preliminary data.</text>
</comment>
<evidence type="ECO:0000313" key="3">
    <source>
        <dbReference type="Proteomes" id="UP001162164"/>
    </source>
</evidence>
<sequence length="214" mass="24715">MELPKKDITSDKKPSTSDMKSDNKKSYAAKTIDSKLRNKSVVPNNSEESLPAKITTQHVAAALSENETHTKCNKYINLTQKVDPINKNERWNEVVNRRRKRQLIVGSNNKIEVDGVAVKGVPKTVTLHVYRVEPSMKADSLRDLLTPYFLKLLAKQSLRKHPQLYSSFKVNIYENNFDVAMDPEKWPTGAYVQRFFNCGKGRTWRLREYQYHNS</sequence>
<name>A0ABQ9JRE9_9CUCU</name>
<proteinExistence type="predicted"/>
<protein>
    <submittedName>
        <fullName evidence="2">Uncharacterized protein</fullName>
    </submittedName>
</protein>
<feature type="compositionally biased region" description="Basic and acidic residues" evidence="1">
    <location>
        <begin position="1"/>
        <end position="25"/>
    </location>
</feature>
<reference evidence="2" key="1">
    <citation type="journal article" date="2023" name="Insect Mol. Biol.">
        <title>Genome sequencing provides insights into the evolution of gene families encoding plant cell wall-degrading enzymes in longhorned beetles.</title>
        <authorList>
            <person name="Shin N.R."/>
            <person name="Okamura Y."/>
            <person name="Kirsch R."/>
            <person name="Pauchet Y."/>
        </authorList>
    </citation>
    <scope>NUCLEOTIDE SEQUENCE</scope>
    <source>
        <strain evidence="2">MMC_N1</strain>
    </source>
</reference>
<keyword evidence="3" id="KW-1185">Reference proteome</keyword>
<evidence type="ECO:0000313" key="2">
    <source>
        <dbReference type="EMBL" id="KAJ8980640.1"/>
    </source>
</evidence>
<evidence type="ECO:0000256" key="1">
    <source>
        <dbReference type="SAM" id="MobiDB-lite"/>
    </source>
</evidence>
<accession>A0ABQ9JRE9</accession>
<gene>
    <name evidence="2" type="ORF">NQ317_017936</name>
</gene>
<organism evidence="2 3">
    <name type="scientific">Molorchus minor</name>
    <dbReference type="NCBI Taxonomy" id="1323400"/>
    <lineage>
        <taxon>Eukaryota</taxon>
        <taxon>Metazoa</taxon>
        <taxon>Ecdysozoa</taxon>
        <taxon>Arthropoda</taxon>
        <taxon>Hexapoda</taxon>
        <taxon>Insecta</taxon>
        <taxon>Pterygota</taxon>
        <taxon>Neoptera</taxon>
        <taxon>Endopterygota</taxon>
        <taxon>Coleoptera</taxon>
        <taxon>Polyphaga</taxon>
        <taxon>Cucujiformia</taxon>
        <taxon>Chrysomeloidea</taxon>
        <taxon>Cerambycidae</taxon>
        <taxon>Lamiinae</taxon>
        <taxon>Monochamini</taxon>
        <taxon>Molorchus</taxon>
    </lineage>
</organism>
<dbReference type="Proteomes" id="UP001162164">
    <property type="component" value="Unassembled WGS sequence"/>
</dbReference>
<feature type="region of interest" description="Disordered" evidence="1">
    <location>
        <begin position="1"/>
        <end position="47"/>
    </location>
</feature>
<dbReference type="EMBL" id="JAPWTJ010000247">
    <property type="protein sequence ID" value="KAJ8980640.1"/>
    <property type="molecule type" value="Genomic_DNA"/>
</dbReference>